<reference evidence="17" key="1">
    <citation type="journal article" date="2019" name="Int. J. Syst. Evol. Microbiol.">
        <title>The Global Catalogue of Microorganisms (GCM) 10K type strain sequencing project: providing services to taxonomists for standard genome sequencing and annotation.</title>
        <authorList>
            <consortium name="The Broad Institute Genomics Platform"/>
            <consortium name="The Broad Institute Genome Sequencing Center for Infectious Disease"/>
            <person name="Wu L."/>
            <person name="Ma J."/>
        </authorList>
    </citation>
    <scope>NUCLEOTIDE SEQUENCE [LARGE SCALE GENOMIC DNA]</scope>
    <source>
        <strain evidence="17">JCM 16961</strain>
    </source>
</reference>
<sequence length="398" mass="41169">MAEAPGTDAPAGGLRSGIPLGSLLGVPVTLAWSWFIIAAFVVLAFGPDVARALPGIGGMAYLVALVYAILLLLSVLVHELAHAWCAKAYGWPGARIVLTLWGGHTQFGQFRTTPGRSLAVALSGPAANFIIAGAGQLLIVLFEPGGVTGLLLGILVLANFLVAVFNVLPGLPLDGGRLVESLVWKVTGSQERGTIAAAWTGRVIAVLLVLGLIGGPLIVFQHVDLYLGLITLLVAGFLFTGATASLRDARMRLRLPRLTAGALAVPAIGVPATLTVSQLLVARDRAENSVHRRAQAGVEPEHGSVQLILVGRHGAPEAVVDQGSLAQVDPSVHGTTPASSVARALAAGAVVRQDAAGRPLLQYLASLAGSEYAVVDLRGRVVGLLRQERVVRALTKGV</sequence>
<evidence type="ECO:0000256" key="10">
    <source>
        <dbReference type="ARBA" id="ARBA00022989"/>
    </source>
</evidence>
<dbReference type="Pfam" id="PF02163">
    <property type="entry name" value="Peptidase_M50"/>
    <property type="match status" value="2"/>
</dbReference>
<dbReference type="EMBL" id="BAABCJ010000001">
    <property type="protein sequence ID" value="GAA3694307.1"/>
    <property type="molecule type" value="Genomic_DNA"/>
</dbReference>
<feature type="transmembrane region" description="Helical" evidence="14">
    <location>
        <begin position="20"/>
        <end position="46"/>
    </location>
</feature>
<evidence type="ECO:0000256" key="2">
    <source>
        <dbReference type="ARBA" id="ARBA00007931"/>
    </source>
</evidence>
<evidence type="ECO:0000256" key="11">
    <source>
        <dbReference type="ARBA" id="ARBA00023049"/>
    </source>
</evidence>
<feature type="transmembrane region" description="Helical" evidence="14">
    <location>
        <begin position="58"/>
        <end position="77"/>
    </location>
</feature>
<keyword evidence="8 14" id="KW-0378">Hydrolase</keyword>
<feature type="transmembrane region" description="Helical" evidence="14">
    <location>
        <begin position="148"/>
        <end position="168"/>
    </location>
</feature>
<organism evidence="16 17">
    <name type="scientific">Zhihengliuella alba</name>
    <dbReference type="NCBI Taxonomy" id="547018"/>
    <lineage>
        <taxon>Bacteria</taxon>
        <taxon>Bacillati</taxon>
        <taxon>Actinomycetota</taxon>
        <taxon>Actinomycetes</taxon>
        <taxon>Micrococcales</taxon>
        <taxon>Micrococcaceae</taxon>
        <taxon>Zhihengliuella</taxon>
    </lineage>
</organism>
<keyword evidence="5 14" id="KW-0812">Transmembrane</keyword>
<dbReference type="InterPro" id="IPR008915">
    <property type="entry name" value="Peptidase_M50"/>
</dbReference>
<comment type="subcellular location">
    <subcellularLocation>
        <location evidence="1 14">Cell membrane</location>
        <topology evidence="1 14">Multi-pass membrane protein</topology>
    </subcellularLocation>
</comment>
<evidence type="ECO:0000256" key="3">
    <source>
        <dbReference type="ARBA" id="ARBA00022475"/>
    </source>
</evidence>
<keyword evidence="12" id="KW-0129">CBS domain</keyword>
<keyword evidence="6 14" id="KW-0479">Metal-binding</keyword>
<name>A0ABP7CU42_9MICC</name>
<evidence type="ECO:0000256" key="12">
    <source>
        <dbReference type="ARBA" id="ARBA00023122"/>
    </source>
</evidence>
<feature type="domain" description="Peptidase M50" evidence="15">
    <location>
        <begin position="151"/>
        <end position="208"/>
    </location>
</feature>
<evidence type="ECO:0000313" key="16">
    <source>
        <dbReference type="EMBL" id="GAA3694307.1"/>
    </source>
</evidence>
<dbReference type="CDD" id="cd06164">
    <property type="entry name" value="S2P-M50_SpoIVFB_CBS"/>
    <property type="match status" value="1"/>
</dbReference>
<dbReference type="RefSeq" id="WP_344879108.1">
    <property type="nucleotide sequence ID" value="NZ_BAABCJ010000001.1"/>
</dbReference>
<comment type="similarity">
    <text evidence="2 14">Belongs to the peptidase M50B family.</text>
</comment>
<keyword evidence="4 14" id="KW-0645">Protease</keyword>
<evidence type="ECO:0000313" key="17">
    <source>
        <dbReference type="Proteomes" id="UP001501536"/>
    </source>
</evidence>
<keyword evidence="10 14" id="KW-1133">Transmembrane helix</keyword>
<evidence type="ECO:0000256" key="7">
    <source>
        <dbReference type="ARBA" id="ARBA00022737"/>
    </source>
</evidence>
<accession>A0ABP7CU42</accession>
<keyword evidence="9 14" id="KW-0862">Zinc</keyword>
<feature type="transmembrane region" description="Helical" evidence="14">
    <location>
        <begin position="225"/>
        <end position="246"/>
    </location>
</feature>
<dbReference type="Proteomes" id="UP001501536">
    <property type="component" value="Unassembled WGS sequence"/>
</dbReference>
<dbReference type="PANTHER" id="PTHR39188:SF3">
    <property type="entry name" value="STAGE IV SPORULATION PROTEIN FB"/>
    <property type="match status" value="1"/>
</dbReference>
<keyword evidence="17" id="KW-1185">Reference proteome</keyword>
<gene>
    <name evidence="16" type="ORF">GCM10022377_03660</name>
</gene>
<evidence type="ECO:0000256" key="1">
    <source>
        <dbReference type="ARBA" id="ARBA00004651"/>
    </source>
</evidence>
<comment type="caution">
    <text evidence="16">The sequence shown here is derived from an EMBL/GenBank/DDBJ whole genome shotgun (WGS) entry which is preliminary data.</text>
</comment>
<feature type="transmembrane region" description="Helical" evidence="14">
    <location>
        <begin position="119"/>
        <end position="142"/>
    </location>
</feature>
<evidence type="ECO:0000256" key="8">
    <source>
        <dbReference type="ARBA" id="ARBA00022801"/>
    </source>
</evidence>
<evidence type="ECO:0000256" key="13">
    <source>
        <dbReference type="ARBA" id="ARBA00023136"/>
    </source>
</evidence>
<protein>
    <recommendedName>
        <fullName evidence="14">Zinc metalloprotease</fullName>
    </recommendedName>
</protein>
<evidence type="ECO:0000256" key="9">
    <source>
        <dbReference type="ARBA" id="ARBA00022833"/>
    </source>
</evidence>
<evidence type="ECO:0000259" key="15">
    <source>
        <dbReference type="Pfam" id="PF02163"/>
    </source>
</evidence>
<proteinExistence type="inferred from homology"/>
<feature type="transmembrane region" description="Helical" evidence="14">
    <location>
        <begin position="258"/>
        <end position="281"/>
    </location>
</feature>
<feature type="domain" description="Peptidase M50" evidence="15">
    <location>
        <begin position="67"/>
        <end position="140"/>
    </location>
</feature>
<keyword evidence="11 14" id="KW-0482">Metalloprotease</keyword>
<keyword evidence="7" id="KW-0677">Repeat</keyword>
<evidence type="ECO:0000256" key="4">
    <source>
        <dbReference type="ARBA" id="ARBA00022670"/>
    </source>
</evidence>
<evidence type="ECO:0000256" key="5">
    <source>
        <dbReference type="ARBA" id="ARBA00022692"/>
    </source>
</evidence>
<keyword evidence="13 14" id="KW-0472">Membrane</keyword>
<evidence type="ECO:0000256" key="14">
    <source>
        <dbReference type="PIRNR" id="PIRNR006404"/>
    </source>
</evidence>
<dbReference type="PANTHER" id="PTHR39188">
    <property type="entry name" value="MEMBRANE-ASSOCIATED ZINC METALLOPROTEASE M50B"/>
    <property type="match status" value="1"/>
</dbReference>
<dbReference type="PIRSF" id="PIRSF006404">
    <property type="entry name" value="UCP006404_Pept_M50_CBS"/>
    <property type="match status" value="1"/>
</dbReference>
<evidence type="ECO:0000256" key="6">
    <source>
        <dbReference type="ARBA" id="ARBA00022723"/>
    </source>
</evidence>
<comment type="cofactor">
    <cofactor evidence="14">
        <name>Zn(2+)</name>
        <dbReference type="ChEBI" id="CHEBI:29105"/>
    </cofactor>
    <text evidence="14">Binds 1 zinc ion per subunit.</text>
</comment>
<feature type="transmembrane region" description="Helical" evidence="14">
    <location>
        <begin position="199"/>
        <end position="219"/>
    </location>
</feature>
<keyword evidence="3 14" id="KW-1003">Cell membrane</keyword>
<dbReference type="InterPro" id="IPR016483">
    <property type="entry name" value="UCP006404_Pept_M50_CBS"/>
</dbReference>